<dbReference type="RefSeq" id="WP_007473051.1">
    <property type="nucleotide sequence ID" value="NZ_ABCJ01000001.1"/>
</dbReference>
<dbReference type="InterPro" id="IPR017896">
    <property type="entry name" value="4Fe4S_Fe-S-bd"/>
</dbReference>
<dbReference type="PROSITE" id="PS00197">
    <property type="entry name" value="2FE2S_FER_1"/>
    <property type="match status" value="1"/>
</dbReference>
<dbReference type="PROSITE" id="PS51085">
    <property type="entry name" value="2FE2S_FER_2"/>
    <property type="match status" value="1"/>
</dbReference>
<comment type="cofactor">
    <cofactor evidence="16">
        <name>[4Fe-4S] cluster</name>
        <dbReference type="ChEBI" id="CHEBI:49883"/>
    </cofactor>
    <text evidence="16">Binds 1 [4Fe-4S] cluster.</text>
</comment>
<evidence type="ECO:0000256" key="13">
    <source>
        <dbReference type="ARBA" id="ARBA00023291"/>
    </source>
</evidence>
<evidence type="ECO:0000259" key="17">
    <source>
        <dbReference type="PROSITE" id="PS51085"/>
    </source>
</evidence>
<evidence type="ECO:0000256" key="9">
    <source>
        <dbReference type="ARBA" id="ARBA00022982"/>
    </source>
</evidence>
<dbReference type="PROSITE" id="PS51379">
    <property type="entry name" value="4FE4S_FER_2"/>
    <property type="match status" value="1"/>
</dbReference>
<dbReference type="InterPro" id="IPR017900">
    <property type="entry name" value="4Fe4S_Fe_S_CS"/>
</dbReference>
<dbReference type="GO" id="GO:0006099">
    <property type="term" value="P:tricarboxylic acid cycle"/>
    <property type="evidence" value="ECO:0007669"/>
    <property type="project" value="UniProtKB-KW"/>
</dbReference>
<proteinExistence type="inferred from homology"/>
<evidence type="ECO:0000256" key="15">
    <source>
        <dbReference type="ARBA" id="ARBA00066269"/>
    </source>
</evidence>
<reference evidence="19 21" key="1">
    <citation type="journal article" date="2011" name="Stand. Genomic Sci.">
        <title>Draft genome sequence of Caminibacter mediatlanticus strain TB-2, an epsilonproteobacterium isolated from a deep-sea hydrothermal vent.</title>
        <authorList>
            <person name="Giovannelli D."/>
            <person name="Ferriera S."/>
            <person name="Johnson J."/>
            <person name="Kravitz S."/>
            <person name="Perez-Rodriguez I."/>
            <person name="Ricci J."/>
            <person name="O'Brien C."/>
            <person name="Voordeckers J.W."/>
            <person name="Bini E."/>
            <person name="Vetriani C."/>
        </authorList>
    </citation>
    <scope>NUCLEOTIDE SEQUENCE [LARGE SCALE GENOMIC DNA]</scope>
    <source>
        <strain evidence="19 21">TB-2</strain>
    </source>
</reference>
<dbReference type="Pfam" id="PF13183">
    <property type="entry name" value="Fer4_8"/>
    <property type="match status" value="1"/>
</dbReference>
<dbReference type="GO" id="GO:0046872">
    <property type="term" value="F:metal ion binding"/>
    <property type="evidence" value="ECO:0007669"/>
    <property type="project" value="UniProtKB-KW"/>
</dbReference>
<evidence type="ECO:0000256" key="4">
    <source>
        <dbReference type="ARBA" id="ARBA00017261"/>
    </source>
</evidence>
<dbReference type="NCBIfam" id="NF004616">
    <property type="entry name" value="PRK05950.1"/>
    <property type="match status" value="1"/>
</dbReference>
<dbReference type="SUPFAM" id="SSF54292">
    <property type="entry name" value="2Fe-2S ferredoxin-like"/>
    <property type="match status" value="1"/>
</dbReference>
<dbReference type="Proteomes" id="UP000306825">
    <property type="component" value="Chromosome"/>
</dbReference>
<feature type="domain" description="2Fe-2S ferredoxin-type" evidence="17">
    <location>
        <begin position="1"/>
        <end position="95"/>
    </location>
</feature>
<dbReference type="Gene3D" id="1.10.1060.10">
    <property type="entry name" value="Alpha-helical ferredoxin"/>
    <property type="match status" value="1"/>
</dbReference>
<dbReference type="GO" id="GO:0008177">
    <property type="term" value="F:succinate dehydrogenase (quinone) activity"/>
    <property type="evidence" value="ECO:0007669"/>
    <property type="project" value="UniProtKB-EC"/>
</dbReference>
<comment type="similarity">
    <text evidence="2 16">Belongs to the succinate dehydrogenase/fumarate reductase iron-sulfur protein family.</text>
</comment>
<evidence type="ECO:0000256" key="6">
    <source>
        <dbReference type="ARBA" id="ARBA00022532"/>
    </source>
</evidence>
<dbReference type="InterPro" id="IPR009051">
    <property type="entry name" value="Helical_ferredxn"/>
</dbReference>
<keyword evidence="8 16" id="KW-0479">Metal-binding</keyword>
<evidence type="ECO:0000256" key="11">
    <source>
        <dbReference type="ARBA" id="ARBA00023004"/>
    </source>
</evidence>
<dbReference type="EMBL" id="ABCJ01000001">
    <property type="protein sequence ID" value="EDM24277.1"/>
    <property type="molecule type" value="Genomic_DNA"/>
</dbReference>
<dbReference type="PANTHER" id="PTHR11921:SF29">
    <property type="entry name" value="SUCCINATE DEHYDROGENASE [UBIQUINONE] IRON-SULFUR SUBUNIT, MITOCHONDRIAL"/>
    <property type="match status" value="1"/>
</dbReference>
<evidence type="ECO:0000313" key="20">
    <source>
        <dbReference type="EMBL" id="QCT94923.1"/>
    </source>
</evidence>
<dbReference type="CDD" id="cd00207">
    <property type="entry name" value="fer2"/>
    <property type="match status" value="1"/>
</dbReference>
<comment type="catalytic activity">
    <reaction evidence="14 16">
        <text>a menaquinone + succinate = a menaquinol + fumarate</text>
        <dbReference type="Rhea" id="RHEA:27834"/>
        <dbReference type="Rhea" id="RHEA-COMP:9537"/>
        <dbReference type="Rhea" id="RHEA-COMP:9539"/>
        <dbReference type="ChEBI" id="CHEBI:16374"/>
        <dbReference type="ChEBI" id="CHEBI:18151"/>
        <dbReference type="ChEBI" id="CHEBI:29806"/>
        <dbReference type="ChEBI" id="CHEBI:30031"/>
        <dbReference type="EC" id="1.3.5.1"/>
    </reaction>
</comment>
<dbReference type="InterPro" id="IPR036010">
    <property type="entry name" value="2Fe-2S_ferredoxin-like_sf"/>
</dbReference>
<keyword evidence="10 20" id="KW-0560">Oxidoreductase</keyword>
<name>A0AAI9AIT0_9BACT</name>
<dbReference type="InterPro" id="IPR025192">
    <property type="entry name" value="Succ_DH/fum_Rdtase_N"/>
</dbReference>
<evidence type="ECO:0000256" key="1">
    <source>
        <dbReference type="ARBA" id="ARBA00004894"/>
    </source>
</evidence>
<dbReference type="InterPro" id="IPR004489">
    <property type="entry name" value="Succ_DH/fum_Rdtase_Fe-S"/>
</dbReference>
<dbReference type="NCBIfam" id="TIGR00384">
    <property type="entry name" value="dhsB"/>
    <property type="match status" value="1"/>
</dbReference>
<keyword evidence="9" id="KW-0813">Transport</keyword>
<evidence type="ECO:0000256" key="12">
    <source>
        <dbReference type="ARBA" id="ARBA00023014"/>
    </source>
</evidence>
<dbReference type="GO" id="GO:0051538">
    <property type="term" value="F:3 iron, 4 sulfur cluster binding"/>
    <property type="evidence" value="ECO:0007669"/>
    <property type="project" value="UniProtKB-KW"/>
</dbReference>
<evidence type="ECO:0000256" key="3">
    <source>
        <dbReference type="ARBA" id="ARBA00012792"/>
    </source>
</evidence>
<evidence type="ECO:0000259" key="18">
    <source>
        <dbReference type="PROSITE" id="PS51379"/>
    </source>
</evidence>
<evidence type="ECO:0000256" key="7">
    <source>
        <dbReference type="ARBA" id="ARBA00022714"/>
    </source>
</evidence>
<keyword evidence="6" id="KW-0816">Tricarboxylic acid cycle</keyword>
<reference evidence="20 22" key="2">
    <citation type="submission" date="2019-05" db="EMBL/GenBank/DDBJ databases">
        <title>A comparative analysis of the Nautiliaceae.</title>
        <authorList>
            <person name="Grosche A."/>
            <person name="Smedile F."/>
            <person name="Vetriani C."/>
        </authorList>
    </citation>
    <scope>NUCLEOTIDE SEQUENCE [LARGE SCALE GENOMIC DNA]</scope>
    <source>
        <strain evidence="20 22">TB-2</strain>
    </source>
</reference>
<keyword evidence="5 16" id="KW-0004">4Fe-4S</keyword>
<dbReference type="PROSITE" id="PS00198">
    <property type="entry name" value="4FE4S_FER_1"/>
    <property type="match status" value="1"/>
</dbReference>
<evidence type="ECO:0000313" key="19">
    <source>
        <dbReference type="EMBL" id="EDM24277.1"/>
    </source>
</evidence>
<accession>A0AAI9AIT0</accession>
<evidence type="ECO:0000256" key="2">
    <source>
        <dbReference type="ARBA" id="ARBA00009433"/>
    </source>
</evidence>
<comment type="cofactor">
    <cofactor evidence="16">
        <name>[3Fe-4S] cluster</name>
        <dbReference type="ChEBI" id="CHEBI:21137"/>
    </cofactor>
    <text evidence="16">Binds 1 [3Fe-4S] cluster.</text>
</comment>
<evidence type="ECO:0000256" key="5">
    <source>
        <dbReference type="ARBA" id="ARBA00022485"/>
    </source>
</evidence>
<evidence type="ECO:0000256" key="14">
    <source>
        <dbReference type="ARBA" id="ARBA00034412"/>
    </source>
</evidence>
<keyword evidence="11 16" id="KW-0408">Iron</keyword>
<feature type="domain" description="4Fe-4S ferredoxin-type" evidence="18">
    <location>
        <begin position="193"/>
        <end position="228"/>
    </location>
</feature>
<dbReference type="InterPro" id="IPR050573">
    <property type="entry name" value="SDH/FRD_Iron-Sulfur"/>
</dbReference>
<dbReference type="FunFam" id="1.10.1060.10:FF:000003">
    <property type="entry name" value="Succinate dehydrogenase iron-sulfur subunit"/>
    <property type="match status" value="1"/>
</dbReference>
<evidence type="ECO:0000256" key="8">
    <source>
        <dbReference type="ARBA" id="ARBA00022723"/>
    </source>
</evidence>
<keyword evidence="13 16" id="KW-0003">3Fe-4S</keyword>
<dbReference type="PANTHER" id="PTHR11921">
    <property type="entry name" value="SUCCINATE DEHYDROGENASE IRON-SULFUR PROTEIN"/>
    <property type="match status" value="1"/>
</dbReference>
<comment type="subunit">
    <text evidence="15">Part of an enzyme complex containing three subunits: a flavoprotein (frdA), an iron-sulfur protein (frdB), and diheme cytochrome b (frdC).</text>
</comment>
<dbReference type="InterPro" id="IPR006058">
    <property type="entry name" value="2Fe2S_fd_BS"/>
</dbReference>
<dbReference type="EC" id="1.3.5.1" evidence="3 16"/>
<evidence type="ECO:0000313" key="21">
    <source>
        <dbReference type="Proteomes" id="UP000003288"/>
    </source>
</evidence>
<sequence>MKIRVKVLRFNKEVDSKPYYKTYELEVDESAVVLDVLDKIKWKFDGSLTYRRSCRHGICGSCGIKVNKKNVLACKTRVKDMVEKFGPTLLIEPLSLKVPQIIKDLVIDKRDFWEDEKRIKPYLIAAIDEHPKMEHLVTPKEVEKLEEAENCIACGCCYYECESKSENRDFIGPMALAKAYKFVADVRDRAKKERLEIVDELGSGVWDCVKCQACIEVCPKDVDPFTKITHLHNEIFEEGVAKKNVATKHAEGFVHSIKKHGILDEGMLVLYSEGVNVVRHMPEAIAMFKKGKIKLPWQMPKSEGLEEIQKLIEISQTHELKG</sequence>
<dbReference type="GO" id="GO:0051537">
    <property type="term" value="F:2 iron, 2 sulfur cluster binding"/>
    <property type="evidence" value="ECO:0007669"/>
    <property type="project" value="UniProtKB-KW"/>
</dbReference>
<comment type="pathway">
    <text evidence="1">Carbohydrate metabolism; tricarboxylic acid cycle; fumarate from succinate (bacterial route): step 1/1.</text>
</comment>
<evidence type="ECO:0000256" key="16">
    <source>
        <dbReference type="RuleBase" id="RU361237"/>
    </source>
</evidence>
<dbReference type="Proteomes" id="UP000003288">
    <property type="component" value="Unassembled WGS sequence"/>
</dbReference>
<comment type="cofactor">
    <cofactor evidence="16">
        <name>[2Fe-2S] cluster</name>
        <dbReference type="ChEBI" id="CHEBI:190135"/>
    </cofactor>
    <text evidence="16">Binds 1 [2Fe-2S] cluster.</text>
</comment>
<protein>
    <recommendedName>
        <fullName evidence="4 16">Fumarate reductase iron-sulfur subunit</fullName>
        <ecNumber evidence="3 16">1.3.5.1</ecNumber>
    </recommendedName>
</protein>
<evidence type="ECO:0000313" key="22">
    <source>
        <dbReference type="Proteomes" id="UP000306825"/>
    </source>
</evidence>
<dbReference type="GO" id="GO:0009055">
    <property type="term" value="F:electron transfer activity"/>
    <property type="evidence" value="ECO:0007669"/>
    <property type="project" value="InterPro"/>
</dbReference>
<dbReference type="GO" id="GO:0022904">
    <property type="term" value="P:respiratory electron transport chain"/>
    <property type="evidence" value="ECO:0007669"/>
    <property type="project" value="TreeGrafter"/>
</dbReference>
<dbReference type="AlphaFoldDB" id="A0AAI9AIT0"/>
<dbReference type="SUPFAM" id="SSF46548">
    <property type="entry name" value="alpha-helical ferredoxin"/>
    <property type="match status" value="1"/>
</dbReference>
<organism evidence="19 21">
    <name type="scientific">Caminibacter mediatlanticus TB-2</name>
    <dbReference type="NCBI Taxonomy" id="391592"/>
    <lineage>
        <taxon>Bacteria</taxon>
        <taxon>Pseudomonadati</taxon>
        <taxon>Campylobacterota</taxon>
        <taxon>Epsilonproteobacteria</taxon>
        <taxon>Nautiliales</taxon>
        <taxon>Nautiliaceae</taxon>
        <taxon>Caminibacter</taxon>
    </lineage>
</organism>
<dbReference type="GO" id="GO:0051539">
    <property type="term" value="F:4 iron, 4 sulfur cluster binding"/>
    <property type="evidence" value="ECO:0007669"/>
    <property type="project" value="UniProtKB-KW"/>
</dbReference>
<evidence type="ECO:0000256" key="10">
    <source>
        <dbReference type="ARBA" id="ARBA00023002"/>
    </source>
</evidence>
<dbReference type="Gene3D" id="3.10.20.30">
    <property type="match status" value="1"/>
</dbReference>
<keyword evidence="7 16" id="KW-0001">2Fe-2S</keyword>
<dbReference type="EMBL" id="CP040463">
    <property type="protein sequence ID" value="QCT94923.1"/>
    <property type="molecule type" value="Genomic_DNA"/>
</dbReference>
<gene>
    <name evidence="20" type="primary">sdhB</name>
    <name evidence="19" type="ORF">CMTB2_02138</name>
    <name evidence="20" type="ORF">FE773_06900</name>
</gene>
<dbReference type="Pfam" id="PF13085">
    <property type="entry name" value="Fer2_3"/>
    <property type="match status" value="1"/>
</dbReference>
<dbReference type="InterPro" id="IPR012675">
    <property type="entry name" value="Beta-grasp_dom_sf"/>
</dbReference>
<dbReference type="InterPro" id="IPR001041">
    <property type="entry name" value="2Fe-2S_ferredoxin-type"/>
</dbReference>
<keyword evidence="9" id="KW-0249">Electron transport</keyword>
<keyword evidence="22" id="KW-1185">Reference proteome</keyword>
<keyword evidence="12 16" id="KW-0411">Iron-sulfur</keyword>